<dbReference type="Gene3D" id="3.30.1440.10">
    <property type="match status" value="1"/>
</dbReference>
<name>A0A830E377_9CREN</name>
<dbReference type="Pfam" id="PF01877">
    <property type="entry name" value="RNA_binding"/>
    <property type="match status" value="1"/>
</dbReference>
<evidence type="ECO:0000313" key="3">
    <source>
        <dbReference type="Proteomes" id="UP000657075"/>
    </source>
</evidence>
<dbReference type="PANTHER" id="PTHR38816">
    <property type="entry name" value="EXOSOME SUBUNIT, DUF54 FAMILY-RELATED"/>
    <property type="match status" value="1"/>
</dbReference>
<evidence type="ECO:0000313" key="4">
    <source>
        <dbReference type="Proteomes" id="UP001060771"/>
    </source>
</evidence>
<dbReference type="PANTHER" id="PTHR38816:SF1">
    <property type="entry name" value="EXOSOME SUBUNIT"/>
    <property type="match status" value="1"/>
</dbReference>
<reference evidence="4" key="3">
    <citation type="submission" date="2022-09" db="EMBL/GenBank/DDBJ databases">
        <title>Complete genome sequence of Vulcanisaeta souniana.</title>
        <authorList>
            <person name="Kato S."/>
            <person name="Itoh T."/>
            <person name="Ohkuma M."/>
        </authorList>
    </citation>
    <scope>NUCLEOTIDE SEQUENCE [LARGE SCALE GENOMIC DNA]</scope>
    <source>
        <strain evidence="4">JCM 11219</strain>
    </source>
</reference>
<dbReference type="AlphaFoldDB" id="A0A830E377"/>
<dbReference type="GeneID" id="76208144"/>
<dbReference type="InterPro" id="IPR022803">
    <property type="entry name" value="Ribosomal_uL5_dom_sf"/>
</dbReference>
<accession>A0A830E377</accession>
<gene>
    <name evidence="2" type="ORF">GCM10007112_13160</name>
    <name evidence="1" type="ORF">Vsou_26040</name>
</gene>
<dbReference type="Proteomes" id="UP001060771">
    <property type="component" value="Chromosome"/>
</dbReference>
<protein>
    <submittedName>
        <fullName evidence="2">Exosome subunit</fullName>
    </submittedName>
</protein>
<reference evidence="2" key="2">
    <citation type="submission" date="2020-09" db="EMBL/GenBank/DDBJ databases">
        <authorList>
            <person name="Sun Q."/>
            <person name="Ohkuma M."/>
        </authorList>
    </citation>
    <scope>NUCLEOTIDE SEQUENCE</scope>
    <source>
        <strain evidence="2">JCM 11219</strain>
    </source>
</reference>
<dbReference type="EMBL" id="BMNM01000004">
    <property type="protein sequence ID" value="GGI77719.1"/>
    <property type="molecule type" value="Genomic_DNA"/>
</dbReference>
<reference evidence="1" key="4">
    <citation type="journal article" date="2023" name="Microbiol. Resour. Announc.">
        <title>Complete Genome Sequence of Vulcanisaeta souniana Strain IC-059, a Hyperthermophilic Archaeon Isolated from Hot Spring Water in Japan.</title>
        <authorList>
            <person name="Kato S."/>
            <person name="Itoh T."/>
            <person name="Wu L."/>
            <person name="Ma J."/>
            <person name="Ohkuma M."/>
        </authorList>
    </citation>
    <scope>NUCLEOTIDE SEQUENCE</scope>
    <source>
        <strain evidence="1">JCM 11219</strain>
    </source>
</reference>
<reference evidence="2" key="1">
    <citation type="journal article" date="2014" name="Int. J. Syst. Evol. Microbiol.">
        <title>Complete genome sequence of Corynebacterium casei LMG S-19264T (=DSM 44701T), isolated from a smear-ripened cheese.</title>
        <authorList>
            <consortium name="US DOE Joint Genome Institute (JGI-PGF)"/>
            <person name="Walter F."/>
            <person name="Albersmeier A."/>
            <person name="Kalinowski J."/>
            <person name="Ruckert C."/>
        </authorList>
    </citation>
    <scope>NUCLEOTIDE SEQUENCE</scope>
    <source>
        <strain evidence="2">JCM 11219</strain>
    </source>
</reference>
<organism evidence="2 3">
    <name type="scientific">Vulcanisaeta souniana JCM 11219</name>
    <dbReference type="NCBI Taxonomy" id="1293586"/>
    <lineage>
        <taxon>Archaea</taxon>
        <taxon>Thermoproteota</taxon>
        <taxon>Thermoprotei</taxon>
        <taxon>Thermoproteales</taxon>
        <taxon>Thermoproteaceae</taxon>
        <taxon>Vulcanisaeta</taxon>
    </lineage>
</organism>
<proteinExistence type="predicted"/>
<dbReference type="InterPro" id="IPR002739">
    <property type="entry name" value="PAB1135-like"/>
</dbReference>
<dbReference type="SUPFAM" id="SSF55282">
    <property type="entry name" value="RL5-like"/>
    <property type="match status" value="1"/>
</dbReference>
<dbReference type="Proteomes" id="UP000657075">
    <property type="component" value="Unassembled WGS sequence"/>
</dbReference>
<sequence>MVTNTLQLDVEVILHATEDLDKVTNALARLLTGNAPIIIEVLVGHYGNPIYRVFSSIKDEELVITVLRAICSSLVNRDYLLKTIDRRVDTSGNIFIRLDKQGFVNGRIMLSDGDDVIRIRVKVRDNDAVQFINGVCS</sequence>
<evidence type="ECO:0000313" key="1">
    <source>
        <dbReference type="EMBL" id="BDR93511.1"/>
    </source>
</evidence>
<keyword evidence="4" id="KW-1185">Reference proteome</keyword>
<dbReference type="OrthoDB" id="10874at2157"/>
<evidence type="ECO:0000313" key="2">
    <source>
        <dbReference type="EMBL" id="GGI77719.1"/>
    </source>
</evidence>
<dbReference type="EMBL" id="AP026830">
    <property type="protein sequence ID" value="BDR93511.1"/>
    <property type="molecule type" value="Genomic_DNA"/>
</dbReference>
<dbReference type="RefSeq" id="WP_054844425.1">
    <property type="nucleotide sequence ID" value="NZ_AP026830.1"/>
</dbReference>